<dbReference type="Proteomes" id="UP000198855">
    <property type="component" value="Unassembled WGS sequence"/>
</dbReference>
<protein>
    <submittedName>
        <fullName evidence="1">Uncharacterized protein</fullName>
    </submittedName>
</protein>
<proteinExistence type="predicted"/>
<dbReference type="EMBL" id="FOMT01000005">
    <property type="protein sequence ID" value="SFE96378.1"/>
    <property type="molecule type" value="Genomic_DNA"/>
</dbReference>
<evidence type="ECO:0000313" key="1">
    <source>
        <dbReference type="EMBL" id="SFE96378.1"/>
    </source>
</evidence>
<accession>A0A1I2EV94</accession>
<sequence length="172" mass="19580">MTYLESLRINQLDKQKKIEDLLEINKAQTVGHGYIDAITDFKYIEALISGLSQIGVAIDCVTWWCHCSEDNKDLFGCPHGLGGPQSIYFDGWFSEIGIDNESFDLPNDAYQKLEQGKVSLEEIKTINETAQAYIKHFTEGEKFSPCFKPAVWLHVPVEWRRDIETEGYAPSV</sequence>
<reference evidence="2" key="1">
    <citation type="submission" date="2016-10" db="EMBL/GenBank/DDBJ databases">
        <authorList>
            <person name="Varghese N."/>
            <person name="Submissions S."/>
        </authorList>
    </citation>
    <scope>NUCLEOTIDE SEQUENCE [LARGE SCALE GENOMIC DNA]</scope>
    <source>
        <strain evidence="2">CGMCC 1.10784</strain>
    </source>
</reference>
<gene>
    <name evidence="1" type="ORF">SAMN05216378_4517</name>
</gene>
<dbReference type="OrthoDB" id="2870454at2"/>
<organism evidence="1 2">
    <name type="scientific">Paenibacillus catalpae</name>
    <dbReference type="NCBI Taxonomy" id="1045775"/>
    <lineage>
        <taxon>Bacteria</taxon>
        <taxon>Bacillati</taxon>
        <taxon>Bacillota</taxon>
        <taxon>Bacilli</taxon>
        <taxon>Bacillales</taxon>
        <taxon>Paenibacillaceae</taxon>
        <taxon>Paenibacillus</taxon>
    </lineage>
</organism>
<dbReference type="RefSeq" id="WP_091188696.1">
    <property type="nucleotide sequence ID" value="NZ_FOMT01000005.1"/>
</dbReference>
<evidence type="ECO:0000313" key="2">
    <source>
        <dbReference type="Proteomes" id="UP000198855"/>
    </source>
</evidence>
<keyword evidence="2" id="KW-1185">Reference proteome</keyword>
<name>A0A1I2EV94_9BACL</name>
<dbReference type="AlphaFoldDB" id="A0A1I2EV94"/>